<gene>
    <name evidence="2" type="ORF">I5E68_17765</name>
</gene>
<dbReference type="InterPro" id="IPR024402">
    <property type="entry name" value="DUF2726"/>
</dbReference>
<dbReference type="Proteomes" id="UP000617634">
    <property type="component" value="Unassembled WGS sequence"/>
</dbReference>
<sequence length="223" mass="24361">MPQELLALIDKPWLLIAVLAAGAVLGMGIERSVETSRRAERRAYWQKRKARTKQIATRGNVLAFKRRAGQTDTKGREDVAADQLRAVMSARFTACALLNAPERRLLGVLENCLAEQAPGWRCMAQVNLGEILRSADKDAYFAINSKRVDLLIVDGEYKPLHAVEFQGTGHHLGAETAARDATKREALRRAGIGYVEVASGDTPADVRAIVTKLVRQAGETASA</sequence>
<dbReference type="AlphaFoldDB" id="A0A931HFF3"/>
<evidence type="ECO:0000259" key="1">
    <source>
        <dbReference type="Pfam" id="PF10881"/>
    </source>
</evidence>
<name>A0A931HFF3_9SPHN</name>
<evidence type="ECO:0000313" key="2">
    <source>
        <dbReference type="EMBL" id="MBH0114799.1"/>
    </source>
</evidence>
<organism evidence="2 3">
    <name type="scientific">Novosphingobium aureum</name>
    <dbReference type="NCBI Taxonomy" id="2792964"/>
    <lineage>
        <taxon>Bacteria</taxon>
        <taxon>Pseudomonadati</taxon>
        <taxon>Pseudomonadota</taxon>
        <taxon>Alphaproteobacteria</taxon>
        <taxon>Sphingomonadales</taxon>
        <taxon>Sphingomonadaceae</taxon>
        <taxon>Novosphingobium</taxon>
    </lineage>
</organism>
<feature type="domain" description="DUF2726" evidence="1">
    <location>
        <begin position="97"/>
        <end position="209"/>
    </location>
</feature>
<dbReference type="EMBL" id="JADZGI010000004">
    <property type="protein sequence ID" value="MBH0114799.1"/>
    <property type="molecule type" value="Genomic_DNA"/>
</dbReference>
<keyword evidence="3" id="KW-1185">Reference proteome</keyword>
<dbReference type="Pfam" id="PF10881">
    <property type="entry name" value="DUF2726"/>
    <property type="match status" value="1"/>
</dbReference>
<reference evidence="2" key="1">
    <citation type="submission" date="2020-11" db="EMBL/GenBank/DDBJ databases">
        <title>Novosphingobium aureum sp. nov., a marine bacterium isolated from sediment of a salt flat.</title>
        <authorList>
            <person name="Yoo Y."/>
            <person name="Kim J.-J."/>
        </authorList>
    </citation>
    <scope>NUCLEOTIDE SEQUENCE</scope>
    <source>
        <strain evidence="2">YJ-S2-02</strain>
    </source>
</reference>
<accession>A0A931HFF3</accession>
<dbReference type="RefSeq" id="WP_197166637.1">
    <property type="nucleotide sequence ID" value="NZ_JADZGI010000004.1"/>
</dbReference>
<protein>
    <submittedName>
        <fullName evidence="2">DUF2726 domain-containing protein</fullName>
    </submittedName>
</protein>
<evidence type="ECO:0000313" key="3">
    <source>
        <dbReference type="Proteomes" id="UP000617634"/>
    </source>
</evidence>
<comment type="caution">
    <text evidence="2">The sequence shown here is derived from an EMBL/GenBank/DDBJ whole genome shotgun (WGS) entry which is preliminary data.</text>
</comment>
<proteinExistence type="predicted"/>